<evidence type="ECO:0000313" key="2">
    <source>
        <dbReference type="EMBL" id="KAB8041131.1"/>
    </source>
</evidence>
<proteinExistence type="predicted"/>
<sequence>MLILEQIQLLEEKLLQPSIRHSKSELDSLLADEFFEFTSSGTSFNKTEIINALFEEKDVHYALKNFKITFLSDNVVLANYLAIKNNEIYSLRSSIWKLTNDNWNLIFHQGTVCSSEL</sequence>
<gene>
    <name evidence="2" type="ORF">GCL60_02520</name>
</gene>
<feature type="domain" description="DUF4440" evidence="1">
    <location>
        <begin position="7"/>
        <end position="104"/>
    </location>
</feature>
<dbReference type="AlphaFoldDB" id="A0A6N6VXQ6"/>
<reference evidence="2 3" key="1">
    <citation type="submission" date="2019-10" db="EMBL/GenBank/DDBJ databases">
        <title>New species of Slilvanegrellaceae.</title>
        <authorList>
            <person name="Pitt A."/>
            <person name="Hahn M.W."/>
        </authorList>
    </citation>
    <scope>NUCLEOTIDE SEQUENCE [LARGE SCALE GENOMIC DNA]</scope>
    <source>
        <strain evidence="2 3">SP-Ram-0.45-NSY-1</strain>
    </source>
</reference>
<evidence type="ECO:0000259" key="1">
    <source>
        <dbReference type="Pfam" id="PF14534"/>
    </source>
</evidence>
<name>A0A6N6VXQ6_9BACT</name>
<comment type="caution">
    <text evidence="2">The sequence shown here is derived from an EMBL/GenBank/DDBJ whole genome shotgun (WGS) entry which is preliminary data.</text>
</comment>
<accession>A0A6N6VXQ6</accession>
<organism evidence="2 3">
    <name type="scientific">Silvanigrella paludirubra</name>
    <dbReference type="NCBI Taxonomy" id="2499159"/>
    <lineage>
        <taxon>Bacteria</taxon>
        <taxon>Pseudomonadati</taxon>
        <taxon>Bdellovibrionota</taxon>
        <taxon>Oligoflexia</taxon>
        <taxon>Silvanigrellales</taxon>
        <taxon>Silvanigrellaceae</taxon>
        <taxon>Silvanigrella</taxon>
    </lineage>
</organism>
<dbReference type="InterPro" id="IPR027843">
    <property type="entry name" value="DUF4440"/>
</dbReference>
<dbReference type="EMBL" id="WFLM01000001">
    <property type="protein sequence ID" value="KAB8041131.1"/>
    <property type="molecule type" value="Genomic_DNA"/>
</dbReference>
<dbReference type="OrthoDB" id="121974at2"/>
<dbReference type="Proteomes" id="UP000437748">
    <property type="component" value="Unassembled WGS sequence"/>
</dbReference>
<protein>
    <submittedName>
        <fullName evidence="2">DUF4440 domain-containing protein</fullName>
    </submittedName>
</protein>
<dbReference type="Pfam" id="PF14534">
    <property type="entry name" value="DUF4440"/>
    <property type="match status" value="1"/>
</dbReference>
<evidence type="ECO:0000313" key="3">
    <source>
        <dbReference type="Proteomes" id="UP000437748"/>
    </source>
</evidence>
<keyword evidence="3" id="KW-1185">Reference proteome</keyword>
<dbReference type="SUPFAM" id="SSF54427">
    <property type="entry name" value="NTF2-like"/>
    <property type="match status" value="1"/>
</dbReference>
<dbReference type="Gene3D" id="3.10.450.50">
    <property type="match status" value="1"/>
</dbReference>
<dbReference type="InterPro" id="IPR032710">
    <property type="entry name" value="NTF2-like_dom_sf"/>
</dbReference>